<feature type="compositionally biased region" description="Gly residues" evidence="1">
    <location>
        <begin position="20"/>
        <end position="30"/>
    </location>
</feature>
<dbReference type="AlphaFoldDB" id="A0A0A9APT9"/>
<feature type="region of interest" description="Disordered" evidence="1">
    <location>
        <begin position="1"/>
        <end position="53"/>
    </location>
</feature>
<protein>
    <submittedName>
        <fullName evidence="2">Uncharacterized protein</fullName>
    </submittedName>
</protein>
<name>A0A0A9APT9_ARUDO</name>
<sequence>MRGWGWRRPGHDGIPARVSGGRGGGRGSGAGRRRLAGRRWRRRGATGGRGGRR</sequence>
<accession>A0A0A9APT9</accession>
<dbReference type="EMBL" id="GBRH01244794">
    <property type="protein sequence ID" value="JAD53101.1"/>
    <property type="molecule type" value="Transcribed_RNA"/>
</dbReference>
<evidence type="ECO:0000313" key="2">
    <source>
        <dbReference type="EMBL" id="JAD53101.1"/>
    </source>
</evidence>
<organism evidence="2">
    <name type="scientific">Arundo donax</name>
    <name type="common">Giant reed</name>
    <name type="synonym">Donax arundinaceus</name>
    <dbReference type="NCBI Taxonomy" id="35708"/>
    <lineage>
        <taxon>Eukaryota</taxon>
        <taxon>Viridiplantae</taxon>
        <taxon>Streptophyta</taxon>
        <taxon>Embryophyta</taxon>
        <taxon>Tracheophyta</taxon>
        <taxon>Spermatophyta</taxon>
        <taxon>Magnoliopsida</taxon>
        <taxon>Liliopsida</taxon>
        <taxon>Poales</taxon>
        <taxon>Poaceae</taxon>
        <taxon>PACMAD clade</taxon>
        <taxon>Arundinoideae</taxon>
        <taxon>Arundineae</taxon>
        <taxon>Arundo</taxon>
    </lineage>
</organism>
<reference evidence="2" key="1">
    <citation type="submission" date="2014-09" db="EMBL/GenBank/DDBJ databases">
        <authorList>
            <person name="Magalhaes I.L.F."/>
            <person name="Oliveira U."/>
            <person name="Santos F.R."/>
            <person name="Vidigal T.H.D.A."/>
            <person name="Brescovit A.D."/>
            <person name="Santos A.J."/>
        </authorList>
    </citation>
    <scope>NUCLEOTIDE SEQUENCE</scope>
    <source>
        <tissue evidence="2">Shoot tissue taken approximately 20 cm above the soil surface</tissue>
    </source>
</reference>
<proteinExistence type="predicted"/>
<feature type="compositionally biased region" description="Basic residues" evidence="1">
    <location>
        <begin position="31"/>
        <end position="53"/>
    </location>
</feature>
<reference evidence="2" key="2">
    <citation type="journal article" date="2015" name="Data Brief">
        <title>Shoot transcriptome of the giant reed, Arundo donax.</title>
        <authorList>
            <person name="Barrero R.A."/>
            <person name="Guerrero F.D."/>
            <person name="Moolhuijzen P."/>
            <person name="Goolsby J.A."/>
            <person name="Tidwell J."/>
            <person name="Bellgard S.E."/>
            <person name="Bellgard M.I."/>
        </authorList>
    </citation>
    <scope>NUCLEOTIDE SEQUENCE</scope>
    <source>
        <tissue evidence="2">Shoot tissue taken approximately 20 cm above the soil surface</tissue>
    </source>
</reference>
<evidence type="ECO:0000256" key="1">
    <source>
        <dbReference type="SAM" id="MobiDB-lite"/>
    </source>
</evidence>